<keyword evidence="2" id="KW-1185">Reference proteome</keyword>
<name>A0ABR6WFQ6_9BACT</name>
<dbReference type="Proteomes" id="UP000700732">
    <property type="component" value="Unassembled WGS sequence"/>
</dbReference>
<organism evidence="1 2">
    <name type="scientific">Spirosoma utsteinense</name>
    <dbReference type="NCBI Taxonomy" id="2585773"/>
    <lineage>
        <taxon>Bacteria</taxon>
        <taxon>Pseudomonadati</taxon>
        <taxon>Bacteroidota</taxon>
        <taxon>Cytophagia</taxon>
        <taxon>Cytophagales</taxon>
        <taxon>Cytophagaceae</taxon>
        <taxon>Spirosoma</taxon>
    </lineage>
</organism>
<dbReference type="RefSeq" id="WP_222439571.1">
    <property type="nucleotide sequence ID" value="NZ_VFIA01000136.1"/>
</dbReference>
<gene>
    <name evidence="1" type="ORF">FH603_5904</name>
</gene>
<proteinExistence type="predicted"/>
<sequence>MSLIAAIAPNGRLYLAGQDKPFDSVDITWFLGKLCWHYRRSNLLVIWQGRLSGRGGHPPLSDR</sequence>
<accession>A0ABR6WFQ6</accession>
<reference evidence="1 2" key="1">
    <citation type="submission" date="2019-06" db="EMBL/GenBank/DDBJ databases">
        <title>Spirosoma utsteinense sp. nov. isolated from Antarctic ice-free soils.</title>
        <authorList>
            <person name="Tahon G."/>
        </authorList>
    </citation>
    <scope>NUCLEOTIDE SEQUENCE [LARGE SCALE GENOMIC DNA]</scope>
    <source>
        <strain evidence="1 2">LMG 31447</strain>
    </source>
</reference>
<evidence type="ECO:0000313" key="1">
    <source>
        <dbReference type="EMBL" id="MBC3795366.1"/>
    </source>
</evidence>
<evidence type="ECO:0000313" key="2">
    <source>
        <dbReference type="Proteomes" id="UP000700732"/>
    </source>
</evidence>
<dbReference type="EMBL" id="VFIA01000136">
    <property type="protein sequence ID" value="MBC3795366.1"/>
    <property type="molecule type" value="Genomic_DNA"/>
</dbReference>
<protein>
    <submittedName>
        <fullName evidence="1">Uncharacterized protein</fullName>
    </submittedName>
</protein>
<comment type="caution">
    <text evidence="1">The sequence shown here is derived from an EMBL/GenBank/DDBJ whole genome shotgun (WGS) entry which is preliminary data.</text>
</comment>